<accession>A0A4R6M6A7</accession>
<comment type="caution">
    <text evidence="4">The sequence shown here is derived from an EMBL/GenBank/DDBJ whole genome shotgun (WGS) entry which is preliminary data.</text>
</comment>
<dbReference type="Gene3D" id="1.25.40.10">
    <property type="entry name" value="Tetratricopeptide repeat domain"/>
    <property type="match status" value="1"/>
</dbReference>
<dbReference type="Pfam" id="PF13174">
    <property type="entry name" value="TPR_6"/>
    <property type="match status" value="1"/>
</dbReference>
<organism evidence="4 5">
    <name type="scientific">Marinomonas balearica</name>
    <dbReference type="NCBI Taxonomy" id="491947"/>
    <lineage>
        <taxon>Bacteria</taxon>
        <taxon>Pseudomonadati</taxon>
        <taxon>Pseudomonadota</taxon>
        <taxon>Gammaproteobacteria</taxon>
        <taxon>Oceanospirillales</taxon>
        <taxon>Oceanospirillaceae</taxon>
        <taxon>Marinomonas</taxon>
    </lineage>
</organism>
<dbReference type="NCBIfam" id="TIGR02795">
    <property type="entry name" value="tol_pal_ybgF"/>
    <property type="match status" value="1"/>
</dbReference>
<comment type="similarity">
    <text evidence="1">Belongs to the CpoB family.</text>
</comment>
<comment type="function">
    <text evidence="1">Mediates coordination of peptidoglycan synthesis and outer membrane constriction during cell division.</text>
</comment>
<dbReference type="InterPro" id="IPR019734">
    <property type="entry name" value="TPR_rpt"/>
</dbReference>
<dbReference type="RefSeq" id="WP_133504401.1">
    <property type="nucleotide sequence ID" value="NZ_SNXC01000013.1"/>
</dbReference>
<dbReference type="SUPFAM" id="SSF48452">
    <property type="entry name" value="TPR-like"/>
    <property type="match status" value="1"/>
</dbReference>
<keyword evidence="1" id="KW-0732">Signal</keyword>
<comment type="subcellular location">
    <subcellularLocation>
        <location evidence="1">Periplasm</location>
    </subcellularLocation>
</comment>
<feature type="coiled-coil region" evidence="1">
    <location>
        <begin position="36"/>
        <end position="70"/>
    </location>
</feature>
<evidence type="ECO:0000256" key="1">
    <source>
        <dbReference type="HAMAP-Rule" id="MF_02066"/>
    </source>
</evidence>
<dbReference type="AlphaFoldDB" id="A0A4R6M6A7"/>
<feature type="chain" id="PRO_5021049527" description="Cell division coordinator CpoB" evidence="1">
    <location>
        <begin position="25"/>
        <end position="276"/>
    </location>
</feature>
<gene>
    <name evidence="1" type="primary">cpoB</name>
    <name evidence="4" type="ORF">DFP79_2679</name>
</gene>
<feature type="compositionally biased region" description="Polar residues" evidence="2">
    <location>
        <begin position="89"/>
        <end position="108"/>
    </location>
</feature>
<keyword evidence="1" id="KW-0175">Coiled coil</keyword>
<dbReference type="Proteomes" id="UP000294656">
    <property type="component" value="Unassembled WGS sequence"/>
</dbReference>
<keyword evidence="1" id="KW-0574">Periplasm</keyword>
<keyword evidence="5" id="KW-1185">Reference proteome</keyword>
<dbReference type="Gene3D" id="1.20.5.110">
    <property type="match status" value="1"/>
</dbReference>
<keyword evidence="1" id="KW-0131">Cell cycle</keyword>
<proteinExistence type="inferred from homology"/>
<keyword evidence="1" id="KW-0132">Cell division</keyword>
<feature type="domain" description="YbgF trimerisation" evidence="3">
    <location>
        <begin position="36"/>
        <end position="88"/>
    </location>
</feature>
<name>A0A4R6M6A7_9GAMM</name>
<dbReference type="EMBL" id="SNXC01000013">
    <property type="protein sequence ID" value="TDO96908.1"/>
    <property type="molecule type" value="Genomic_DNA"/>
</dbReference>
<dbReference type="OrthoDB" id="9768142at2"/>
<reference evidence="4 5" key="1">
    <citation type="submission" date="2019-03" db="EMBL/GenBank/DDBJ databases">
        <title>Genomic Encyclopedia of Type Strains, Phase III (KMG-III): the genomes of soil and plant-associated and newly described type strains.</title>
        <authorList>
            <person name="Whitman W."/>
        </authorList>
    </citation>
    <scope>NUCLEOTIDE SEQUENCE [LARGE SCALE GENOMIC DNA]</scope>
    <source>
        <strain evidence="4 5">CECT 7378</strain>
    </source>
</reference>
<dbReference type="Pfam" id="PF16331">
    <property type="entry name" value="TolA_bind_tri"/>
    <property type="match status" value="1"/>
</dbReference>
<dbReference type="InterPro" id="IPR032519">
    <property type="entry name" value="YbgF_tri"/>
</dbReference>
<sequence precursor="true">MSFNKAVIRSIALVAASAAPFAFANSPAQGLSPAAAADLLFQLESLQQEVQQLRGMVEEQEYELKKIKERQKDRYIDLDKRISLIMSTASSQAPQEPVNSSANSTQPSGEVGVAPVAVAPISQSAGVNGSNTELEGGSSEGPLSVVEITEPSDEAKSAYKASYALIREKKFEEAAQAFDDFVLVYPSNTLTGNAHYWLGELKLVLGKPSEALDEFNMVVMKFPNHSKVADATYKLGIVNDQLGNKDEAKAFLQKVVSQFAGTNSATLAAGYLNNME</sequence>
<dbReference type="GO" id="GO:0030288">
    <property type="term" value="C:outer membrane-bounded periplasmic space"/>
    <property type="evidence" value="ECO:0007669"/>
    <property type="project" value="UniProtKB-UniRule"/>
</dbReference>
<feature type="signal peptide" evidence="1">
    <location>
        <begin position="1"/>
        <end position="24"/>
    </location>
</feature>
<dbReference type="SMART" id="SM00028">
    <property type="entry name" value="TPR"/>
    <property type="match status" value="2"/>
</dbReference>
<dbReference type="HAMAP" id="MF_02066">
    <property type="entry name" value="CpoB"/>
    <property type="match status" value="1"/>
</dbReference>
<dbReference type="InterPro" id="IPR011990">
    <property type="entry name" value="TPR-like_helical_dom_sf"/>
</dbReference>
<dbReference type="InterPro" id="IPR014162">
    <property type="entry name" value="CpoB_C"/>
</dbReference>
<evidence type="ECO:0000256" key="2">
    <source>
        <dbReference type="SAM" id="MobiDB-lite"/>
    </source>
</evidence>
<evidence type="ECO:0000259" key="3">
    <source>
        <dbReference type="Pfam" id="PF16331"/>
    </source>
</evidence>
<feature type="region of interest" description="Disordered" evidence="2">
    <location>
        <begin position="89"/>
        <end position="110"/>
    </location>
</feature>
<protein>
    <recommendedName>
        <fullName evidence="1">Cell division coordinator CpoB</fullName>
    </recommendedName>
</protein>
<dbReference type="GO" id="GO:0070206">
    <property type="term" value="P:protein trimerization"/>
    <property type="evidence" value="ECO:0007669"/>
    <property type="project" value="InterPro"/>
</dbReference>
<dbReference type="GO" id="GO:0043093">
    <property type="term" value="P:FtsZ-dependent cytokinesis"/>
    <property type="evidence" value="ECO:0007669"/>
    <property type="project" value="UniProtKB-UniRule"/>
</dbReference>
<dbReference type="InterPro" id="IPR034706">
    <property type="entry name" value="CpoB"/>
</dbReference>
<evidence type="ECO:0000313" key="5">
    <source>
        <dbReference type="Proteomes" id="UP000294656"/>
    </source>
</evidence>
<evidence type="ECO:0000313" key="4">
    <source>
        <dbReference type="EMBL" id="TDO96908.1"/>
    </source>
</evidence>